<keyword evidence="2" id="KW-0597">Phosphoprotein</keyword>
<dbReference type="SMART" id="SM01224">
    <property type="entry name" value="G_gamma"/>
    <property type="match status" value="1"/>
</dbReference>
<evidence type="ECO:0000256" key="1">
    <source>
        <dbReference type="ARBA" id="ARBA00022468"/>
    </source>
</evidence>
<feature type="region of interest" description="Disordered" evidence="4">
    <location>
        <begin position="1"/>
        <end position="35"/>
    </location>
</feature>
<dbReference type="Gene3D" id="1.10.10.750">
    <property type="entry name" value="Ypt/Rab-GAP domain of gyp1p, domain 1"/>
    <property type="match status" value="1"/>
</dbReference>
<dbReference type="GO" id="GO:0071889">
    <property type="term" value="F:14-3-3 protein binding"/>
    <property type="evidence" value="ECO:0007669"/>
    <property type="project" value="UniProtKB-ARBA"/>
</dbReference>
<reference evidence="7" key="1">
    <citation type="submission" date="2021-02" db="EMBL/GenBank/DDBJ databases">
        <authorList>
            <person name="Nowell W R."/>
        </authorList>
    </citation>
    <scope>NUCLEOTIDE SEQUENCE</scope>
</reference>
<keyword evidence="8" id="KW-1185">Reference proteome</keyword>
<evidence type="ECO:0000256" key="3">
    <source>
        <dbReference type="ARBA" id="ARBA00043879"/>
    </source>
</evidence>
<dbReference type="PROSITE" id="PS50058">
    <property type="entry name" value="G_PROTEIN_GAMMA"/>
    <property type="match status" value="1"/>
</dbReference>
<dbReference type="InterPro" id="IPR035969">
    <property type="entry name" value="Rab-GAP_TBC_sf"/>
</dbReference>
<dbReference type="PANTHER" id="PTHR22957:SF26">
    <property type="entry name" value="LD44506P"/>
    <property type="match status" value="1"/>
</dbReference>
<dbReference type="SMART" id="SM00224">
    <property type="entry name" value="GGL"/>
    <property type="match status" value="1"/>
</dbReference>
<organism evidence="7 8">
    <name type="scientific">Adineta ricciae</name>
    <name type="common">Rotifer</name>
    <dbReference type="NCBI Taxonomy" id="249248"/>
    <lineage>
        <taxon>Eukaryota</taxon>
        <taxon>Metazoa</taxon>
        <taxon>Spiralia</taxon>
        <taxon>Gnathifera</taxon>
        <taxon>Rotifera</taxon>
        <taxon>Eurotatoria</taxon>
        <taxon>Bdelloidea</taxon>
        <taxon>Adinetida</taxon>
        <taxon>Adinetidae</taxon>
        <taxon>Adineta</taxon>
    </lineage>
</organism>
<dbReference type="EMBL" id="CAJNOR010005594">
    <property type="protein sequence ID" value="CAF1569073.1"/>
    <property type="molecule type" value="Genomic_DNA"/>
</dbReference>
<evidence type="ECO:0000313" key="8">
    <source>
        <dbReference type="Proteomes" id="UP000663828"/>
    </source>
</evidence>
<dbReference type="AlphaFoldDB" id="A0A815YDG2"/>
<accession>A0A815YDG2</accession>
<evidence type="ECO:0000256" key="2">
    <source>
        <dbReference type="ARBA" id="ARBA00022553"/>
    </source>
</evidence>
<dbReference type="Gene3D" id="4.10.260.10">
    <property type="entry name" value="Transducin (heterotrimeric G protein), gamma chain"/>
    <property type="match status" value="1"/>
</dbReference>
<dbReference type="GO" id="GO:0005096">
    <property type="term" value="F:GTPase activator activity"/>
    <property type="evidence" value="ECO:0007669"/>
    <property type="project" value="UniProtKB-KW"/>
</dbReference>
<evidence type="ECO:0000259" key="5">
    <source>
        <dbReference type="PROSITE" id="PS50058"/>
    </source>
</evidence>
<dbReference type="SUPFAM" id="SSF48670">
    <property type="entry name" value="Transducin (heterotrimeric G protein), gamma chain"/>
    <property type="match status" value="1"/>
</dbReference>
<dbReference type="InterPro" id="IPR036284">
    <property type="entry name" value="GGL_sf"/>
</dbReference>
<dbReference type="Gene3D" id="1.10.8.270">
    <property type="entry name" value="putative rabgap domain of human tbc1 domain family member 14 like domains"/>
    <property type="match status" value="1"/>
</dbReference>
<feature type="domain" description="G protein gamma" evidence="5">
    <location>
        <begin position="482"/>
        <end position="550"/>
    </location>
</feature>
<dbReference type="FunFam" id="1.10.472.80:FF:000001">
    <property type="entry name" value="TBC1 domain family member 22B"/>
    <property type="match status" value="1"/>
</dbReference>
<dbReference type="InterPro" id="IPR015898">
    <property type="entry name" value="G-protein_gamma-like_dom"/>
</dbReference>
<feature type="region of interest" description="Disordered" evidence="4">
    <location>
        <begin position="96"/>
        <end position="137"/>
    </location>
</feature>
<name>A0A815YDG2_ADIRI</name>
<feature type="compositionally biased region" description="Low complexity" evidence="4">
    <location>
        <begin position="101"/>
        <end position="119"/>
    </location>
</feature>
<dbReference type="FunFam" id="1.10.8.270:FF:000004">
    <property type="entry name" value="TBC1 domain family, member 22B"/>
    <property type="match status" value="1"/>
</dbReference>
<dbReference type="Gene3D" id="1.10.472.80">
    <property type="entry name" value="Ypt/Rab-GAP domain of gyp1p, domain 3"/>
    <property type="match status" value="1"/>
</dbReference>
<dbReference type="CDD" id="cd00068">
    <property type="entry name" value="GGL"/>
    <property type="match status" value="1"/>
</dbReference>
<proteinExistence type="predicted"/>
<sequence>MFGNRPESLGKTEHSVSSGRSLFSTQNPLKPIMSKKKDQEKFNAYAINTNDAWEIDDRAMTLRILDKNDTNNTDDNDDSGLTSPKQKAEDILLTNAQQQKSTNARRSNVSTNSSSTTHSGLGRRLGDPSNAKISVPYRFTNNSNSSITKNAKSNILDVDQQKENKFKQIFDQSTVDLNDLRKASWNGIPKPYRPQAWKLLCGYLPPKTERREDTLSRKRDEYWSYVDQYYHTRTDSEHQDTFRQIHIDIPRMTPLMPIFQQILVQQLFERILFIWAIRHPASGYVQGINDLVTPFFVVFLSEFVENDADIENFPVDSLSESDRRLIEADSYWATSYLLEGIQDNYTFAQPGIQYKIRALEELIKRIDEPLYRHLKNQNIEFLQFSFRWMNNLLMRELPIRCTIRLWDTYLAEQDGFSQFHLYICAAFLIRFSKSLLRERDFQGLLLFLQNLPTHSWTSNDISILTAEAYQLKIYLKLFLYQSAMSAVENKQKLIQQLRTEANIDRIKLSTACKDLIKFCQDHENGDVLVIGWEKFDSDNPYKDKNKCVPL</sequence>
<dbReference type="SMART" id="SM00164">
    <property type="entry name" value="TBC"/>
    <property type="match status" value="1"/>
</dbReference>
<keyword evidence="1" id="KW-0343">GTPase activation</keyword>
<dbReference type="PROSITE" id="PS50086">
    <property type="entry name" value="TBC_RABGAP"/>
    <property type="match status" value="1"/>
</dbReference>
<dbReference type="InterPro" id="IPR000195">
    <property type="entry name" value="Rab-GAP-TBC_dom"/>
</dbReference>
<dbReference type="GO" id="GO:0007186">
    <property type="term" value="P:G protein-coupled receptor signaling pathway"/>
    <property type="evidence" value="ECO:0007669"/>
    <property type="project" value="InterPro"/>
</dbReference>
<feature type="compositionally biased region" description="Polar residues" evidence="4">
    <location>
        <begin position="15"/>
        <end position="28"/>
    </location>
</feature>
<evidence type="ECO:0000313" key="7">
    <source>
        <dbReference type="EMBL" id="CAF1569073.1"/>
    </source>
</evidence>
<evidence type="ECO:0000256" key="4">
    <source>
        <dbReference type="SAM" id="MobiDB-lite"/>
    </source>
</evidence>
<dbReference type="PANTHER" id="PTHR22957">
    <property type="entry name" value="TBC1 DOMAIN FAMILY MEMBER GTPASE-ACTIVATING PROTEIN"/>
    <property type="match status" value="1"/>
</dbReference>
<dbReference type="Pfam" id="PF00631">
    <property type="entry name" value="G-gamma"/>
    <property type="match status" value="1"/>
</dbReference>
<dbReference type="FunFam" id="1.10.10.750:FF:000009">
    <property type="entry name" value="TBC1 domain family member 22A"/>
    <property type="match status" value="1"/>
</dbReference>
<protein>
    <submittedName>
        <fullName evidence="7">Uncharacterized protein</fullName>
    </submittedName>
</protein>
<dbReference type="Proteomes" id="UP000663828">
    <property type="component" value="Unassembled WGS sequence"/>
</dbReference>
<dbReference type="SUPFAM" id="SSF47923">
    <property type="entry name" value="Ypt/Rab-GAP domain of gyp1p"/>
    <property type="match status" value="2"/>
</dbReference>
<evidence type="ECO:0000259" key="6">
    <source>
        <dbReference type="PROSITE" id="PS50086"/>
    </source>
</evidence>
<gene>
    <name evidence="7" type="ORF">XAT740_LOCUS44300</name>
</gene>
<feature type="domain" description="Rab-GAP TBC" evidence="6">
    <location>
        <begin position="187"/>
        <end position="413"/>
    </location>
</feature>
<dbReference type="Pfam" id="PF00566">
    <property type="entry name" value="RabGAP-TBC"/>
    <property type="match status" value="1"/>
</dbReference>
<comment type="function">
    <text evidence="3">May act as a GTPase-activating protein for Rab family protein(s).</text>
</comment>
<comment type="caution">
    <text evidence="7">The sequence shown here is derived from an EMBL/GenBank/DDBJ whole genome shotgun (WGS) entry which is preliminary data.</text>
</comment>